<comment type="caution">
    <text evidence="1">The sequence shown here is derived from an EMBL/GenBank/DDBJ whole genome shotgun (WGS) entry which is preliminary data.</text>
</comment>
<gene>
    <name evidence="1" type="ORF">BA92_02170</name>
</gene>
<protein>
    <submittedName>
        <fullName evidence="1">Uncharacterized protein</fullName>
    </submittedName>
</protein>
<dbReference type="RefSeq" id="WP_041504799.1">
    <property type="nucleotide sequence ID" value="NZ_JPIU01000025.1"/>
</dbReference>
<dbReference type="Proteomes" id="UP000031980">
    <property type="component" value="Unassembled WGS sequence"/>
</dbReference>
<dbReference type="AlphaFoldDB" id="A0A0C3RHH4"/>
<sequence>MNLKEKDIAIERIIDNIEREGFSRYDVQDIRRYRFKGKFTRYFFLVIEEFFPLLLRKILKIEKAEFVTAYTHVAEGLFMLTENVLNTFSDSLMQKCERGVLAYVENENGHVCWPYKENKTFFPVSCGGKKPTMPLHGLARCNILLLKLGKYYNNQHYIQTAFDSAKETMKSHNVTKTDKGEWYISYYYNSDDCTLNVNTEFAQWLAMLPDSMLNGHLQEVMNGIVRLLVNEQNEDGSWYYFSKNFMKIHQLTPVIDCHHTGTVLSNLMYVLNGQFLDDRLRVLLKQSINRGMQFYVDHFFDKKTGKAKTLIGYKRVAGPVQYAEAIFAFYNYLLSDGDKRIREEILMLFPKVIKQITRLVKKDGTVPSECILKWKNINSIRWGNGPVLQALVCYKVLCEKKILEL</sequence>
<dbReference type="EMBL" id="JPIU01000025">
    <property type="protein sequence ID" value="KIO46691.1"/>
    <property type="molecule type" value="Genomic_DNA"/>
</dbReference>
<reference evidence="1 2" key="1">
    <citation type="submission" date="2014-07" db="EMBL/GenBank/DDBJ databases">
        <title>Porphyromonadaceae bacterium OUH 308042 = ATCC BAA-2681 = DSM 28342 draft genome.</title>
        <authorList>
            <person name="Sydenham T.V."/>
            <person name="Hasman H."/>
            <person name="Justensen U.S."/>
        </authorList>
    </citation>
    <scope>NUCLEOTIDE SEQUENCE [LARGE SCALE GENOMIC DNA]</scope>
    <source>
        <strain evidence="1 2">OUH 308042</strain>
    </source>
</reference>
<keyword evidence="2" id="KW-1185">Reference proteome</keyword>
<accession>A0A0C3RHH4</accession>
<evidence type="ECO:0000313" key="1">
    <source>
        <dbReference type="EMBL" id="KIO46691.1"/>
    </source>
</evidence>
<proteinExistence type="predicted"/>
<organism evidence="1 2">
    <name type="scientific">Sanguibacteroides justesenii</name>
    <dbReference type="NCBI Taxonomy" id="1547597"/>
    <lineage>
        <taxon>Bacteria</taxon>
        <taxon>Pseudomonadati</taxon>
        <taxon>Bacteroidota</taxon>
        <taxon>Bacteroidia</taxon>
        <taxon>Bacteroidales</taxon>
        <taxon>Porphyromonadaceae</taxon>
        <taxon>Sanguibacteroides</taxon>
    </lineage>
</organism>
<dbReference type="SUPFAM" id="SSF81853">
    <property type="entry name" value="Family 10 polysaccharide lyase"/>
    <property type="match status" value="1"/>
</dbReference>
<evidence type="ECO:0000313" key="2">
    <source>
        <dbReference type="Proteomes" id="UP000031980"/>
    </source>
</evidence>
<name>A0A0C3RHH4_9PORP</name>